<proteinExistence type="predicted"/>
<evidence type="ECO:0000313" key="2">
    <source>
        <dbReference type="EMBL" id="MCW4450786.1"/>
    </source>
</evidence>
<keyword evidence="3" id="KW-1185">Reference proteome</keyword>
<feature type="domain" description="Polysaccharide pyruvyl transferase" evidence="1">
    <location>
        <begin position="14"/>
        <end position="324"/>
    </location>
</feature>
<name>A0ABT3JJV1_9FLAO</name>
<keyword evidence="2" id="KW-0808">Transferase</keyword>
<evidence type="ECO:0000313" key="3">
    <source>
        <dbReference type="Proteomes" id="UP001209107"/>
    </source>
</evidence>
<gene>
    <name evidence="2" type="ORF">OK344_01020</name>
</gene>
<dbReference type="GO" id="GO:0016740">
    <property type="term" value="F:transferase activity"/>
    <property type="evidence" value="ECO:0007669"/>
    <property type="project" value="UniProtKB-KW"/>
</dbReference>
<reference evidence="2 3" key="1">
    <citation type="submission" date="2022-10" db="EMBL/GenBank/DDBJ databases">
        <title>Kaistella sp. BT-6-1-3.</title>
        <authorList>
            <person name="Ai J."/>
            <person name="Deng Z."/>
        </authorList>
    </citation>
    <scope>NUCLEOTIDE SEQUENCE [LARGE SCALE GENOMIC DNA]</scope>
    <source>
        <strain evidence="2 3">BT6-1-3</strain>
    </source>
</reference>
<evidence type="ECO:0000259" key="1">
    <source>
        <dbReference type="Pfam" id="PF04230"/>
    </source>
</evidence>
<accession>A0ABT3JJV1</accession>
<dbReference type="EMBL" id="JAPCHZ010000001">
    <property type="protein sequence ID" value="MCW4450786.1"/>
    <property type="molecule type" value="Genomic_DNA"/>
</dbReference>
<dbReference type="RefSeq" id="WP_265143034.1">
    <property type="nucleotide sequence ID" value="NZ_JAPCHZ010000001.1"/>
</dbReference>
<dbReference type="Pfam" id="PF04230">
    <property type="entry name" value="PS_pyruv_trans"/>
    <property type="match status" value="1"/>
</dbReference>
<protein>
    <submittedName>
        <fullName evidence="2">Polysaccharide pyruvyl transferase family protein</fullName>
    </submittedName>
</protein>
<dbReference type="InterPro" id="IPR007345">
    <property type="entry name" value="Polysacch_pyruvyl_Trfase"/>
</dbReference>
<sequence>MMNIYVLSAGDRNNYGDLLFPIIIKKYLESKNITFSIYNYGVIASDLSYFGALPTLSSIDLAANYKNDQNNKIIIAGGEVIGGGWLNILRFVSEFWNKLHHNKYFRYLINKIGLLEKYMLYKAGQSRPFIVDGSIFSKDHIYYNSIGAQGSKKLLTNRNIYQTYFRNIKHLSVRDNNSAEIFKDFNIEYSLVPDSALIMSDLIIYELEEFVTDSCKKLACKNYVFFQIGDKKGPENIADFMNKIQTFANKFSLEIILCPIGLALDHGDDIVLQYIKAKFPNMHYYQPKNLYETMYLLKNTKMYIGTSLHGVVTAQSFNVPFFIFPEKIGKLKIYVDTWFDNPEDIQGHFSDTSKIEKSFLNYDAEKEKINTQKQKDLIYKNLNTIFFT</sequence>
<comment type="caution">
    <text evidence="2">The sequence shown here is derived from an EMBL/GenBank/DDBJ whole genome shotgun (WGS) entry which is preliminary data.</text>
</comment>
<organism evidence="2 3">
    <name type="scientific">Kaistella yananensis</name>
    <dbReference type="NCBI Taxonomy" id="2989820"/>
    <lineage>
        <taxon>Bacteria</taxon>
        <taxon>Pseudomonadati</taxon>
        <taxon>Bacteroidota</taxon>
        <taxon>Flavobacteriia</taxon>
        <taxon>Flavobacteriales</taxon>
        <taxon>Weeksellaceae</taxon>
        <taxon>Chryseobacterium group</taxon>
        <taxon>Kaistella</taxon>
    </lineage>
</organism>
<dbReference type="Proteomes" id="UP001209107">
    <property type="component" value="Unassembled WGS sequence"/>
</dbReference>